<dbReference type="RefSeq" id="XP_033301407.1">
    <property type="nucleotide sequence ID" value="XM_033445516.1"/>
</dbReference>
<reference evidence="3" key="1">
    <citation type="submission" date="2025-08" db="UniProtKB">
        <authorList>
            <consortium name="RefSeq"/>
        </authorList>
    </citation>
    <scope>IDENTIFICATION</scope>
    <source>
        <tissue evidence="3">Muscle</tissue>
    </source>
</reference>
<dbReference type="InterPro" id="IPR020904">
    <property type="entry name" value="Sc_DH/Rdtase_CS"/>
</dbReference>
<dbReference type="Gene3D" id="3.40.50.720">
    <property type="entry name" value="NAD(P)-binding Rossmann-like Domain"/>
    <property type="match status" value="1"/>
</dbReference>
<dbReference type="PANTHER" id="PTHR43658">
    <property type="entry name" value="SHORT-CHAIN DEHYDROGENASE/REDUCTASE"/>
    <property type="match status" value="1"/>
</dbReference>
<dbReference type="SUPFAM" id="SSF51735">
    <property type="entry name" value="NAD(P)-binding Rossmann-fold domains"/>
    <property type="match status" value="1"/>
</dbReference>
<gene>
    <name evidence="3" type="primary">LOC117206297</name>
</gene>
<dbReference type="PROSITE" id="PS00061">
    <property type="entry name" value="ADH_SHORT"/>
    <property type="match status" value="1"/>
</dbReference>
<dbReference type="PRINTS" id="PR00080">
    <property type="entry name" value="SDRFAMILY"/>
</dbReference>
<dbReference type="InterPro" id="IPR002347">
    <property type="entry name" value="SDR_fam"/>
</dbReference>
<proteinExistence type="predicted"/>
<dbReference type="PANTHER" id="PTHR43658:SF8">
    <property type="entry name" value="17-BETA-HYDROXYSTEROID DEHYDROGENASE 14-RELATED"/>
    <property type="match status" value="1"/>
</dbReference>
<dbReference type="Pfam" id="PF00106">
    <property type="entry name" value="adh_short"/>
    <property type="match status" value="1"/>
</dbReference>
<evidence type="ECO:0000256" key="1">
    <source>
        <dbReference type="ARBA" id="ARBA00023002"/>
    </source>
</evidence>
<dbReference type="GO" id="GO:0016491">
    <property type="term" value="F:oxidoreductase activity"/>
    <property type="evidence" value="ECO:0007669"/>
    <property type="project" value="UniProtKB-KW"/>
</dbReference>
<evidence type="ECO:0000313" key="3">
    <source>
        <dbReference type="RefSeq" id="XP_033301407.1"/>
    </source>
</evidence>
<dbReference type="Proteomes" id="UP000515164">
    <property type="component" value="Unplaced"/>
</dbReference>
<dbReference type="KEGG" id="bbif:117206297"/>
<dbReference type="PRINTS" id="PR00081">
    <property type="entry name" value="GDHRDH"/>
</dbReference>
<dbReference type="AlphaFoldDB" id="A0A6P8MI43"/>
<keyword evidence="2" id="KW-1185">Reference proteome</keyword>
<protein>
    <submittedName>
        <fullName evidence="3">3-hydroxyacyl-CoA dehydrogenase type-2-like</fullName>
    </submittedName>
</protein>
<organism evidence="2 3">
    <name type="scientific">Bombus bifarius</name>
    <dbReference type="NCBI Taxonomy" id="103933"/>
    <lineage>
        <taxon>Eukaryota</taxon>
        <taxon>Metazoa</taxon>
        <taxon>Ecdysozoa</taxon>
        <taxon>Arthropoda</taxon>
        <taxon>Hexapoda</taxon>
        <taxon>Insecta</taxon>
        <taxon>Pterygota</taxon>
        <taxon>Neoptera</taxon>
        <taxon>Endopterygota</taxon>
        <taxon>Hymenoptera</taxon>
        <taxon>Apocrita</taxon>
        <taxon>Aculeata</taxon>
        <taxon>Apoidea</taxon>
        <taxon>Anthophila</taxon>
        <taxon>Apidae</taxon>
        <taxon>Bombus</taxon>
        <taxon>Pyrobombus</taxon>
    </lineage>
</organism>
<dbReference type="InterPro" id="IPR036291">
    <property type="entry name" value="NAD(P)-bd_dom_sf"/>
</dbReference>
<evidence type="ECO:0000313" key="2">
    <source>
        <dbReference type="Proteomes" id="UP000515164"/>
    </source>
</evidence>
<sequence>MSLPVVSKASQWSPVRLEKDVLESIECAKAKFGGVNVLINSAGVVGYENIYDFKNKKPHSVDLYRCVFETNVWGLFNVTRLMVGLMAKNKPDSNQQRGVIINLSSMMAYEPPPGLVAYGATKSAVSGMTIPLARGLASQGIRVITICPGYIDSPMTGVLVLQLVCNV</sequence>
<accession>A0A6P8MI43</accession>
<dbReference type="GeneID" id="117206297"/>
<name>A0A6P8MI43_9HYME</name>
<keyword evidence="1" id="KW-0560">Oxidoreductase</keyword>